<feature type="compositionally biased region" description="Basic and acidic residues" evidence="1">
    <location>
        <begin position="511"/>
        <end position="520"/>
    </location>
</feature>
<feature type="compositionally biased region" description="Pro residues" evidence="1">
    <location>
        <begin position="706"/>
        <end position="718"/>
    </location>
</feature>
<feature type="compositionally biased region" description="Pro residues" evidence="1">
    <location>
        <begin position="830"/>
        <end position="840"/>
    </location>
</feature>
<feature type="compositionally biased region" description="Basic and acidic residues" evidence="1">
    <location>
        <begin position="56"/>
        <end position="65"/>
    </location>
</feature>
<dbReference type="GeneID" id="136117590"/>
<evidence type="ECO:0000313" key="2">
    <source>
        <dbReference type="Proteomes" id="UP001652628"/>
    </source>
</evidence>
<feature type="region of interest" description="Disordered" evidence="1">
    <location>
        <begin position="27"/>
        <end position="896"/>
    </location>
</feature>
<gene>
    <name evidence="3" type="primary">LOC136117590</name>
</gene>
<dbReference type="RefSeq" id="XP_070851508.1">
    <property type="nucleotide sequence ID" value="XM_070995407.1"/>
</dbReference>
<proteinExistence type="predicted"/>
<evidence type="ECO:0000256" key="1">
    <source>
        <dbReference type="SAM" id="MobiDB-lite"/>
    </source>
</evidence>
<protein>
    <submittedName>
        <fullName evidence="3">Serine/arginine repetitive matrix protein 1-like</fullName>
    </submittedName>
</protein>
<feature type="compositionally biased region" description="Basic and acidic residues" evidence="1">
    <location>
        <begin position="802"/>
        <end position="825"/>
    </location>
</feature>
<feature type="compositionally biased region" description="Basic and acidic residues" evidence="1">
    <location>
        <begin position="291"/>
        <end position="302"/>
    </location>
</feature>
<sequence length="951" mass="107220">MALSPISIPDFNGECLDWPRFHDLFVESSRNTQEDGGPPGTSPGWSETRPTRAPRRALERTRDEDSAPEPAVSDDSDVEVIGDPAVEEREWRLRKAAAGGRIPRGTTDVGGEELPRSHSEAVCRATEESQKRFRDREPSDEEQQRSTEEEARRQARLRQDHEAAAARWHARLREAEEEERRLWEAPVEDAWEVPLTPRYAAEERSPRDEDEDEPRAPSPPRWLPEVPPTSRYEGEWLTEGARDGDDGAPLATPPWRPARPPTPRYTEPRRPEEQTPSEESTAQPMPQPQEEDVHQARADEPSVVRTEVPAAHVSHSTRAFEAEGMRWRQQTVTWTWPEGPATGPTKEVPRIWEEGAPKLNPRDPRTRSRQDAWIPPTPSTGPPTPATTATTGEAESLEKGPWVWPEPPATQRPPLQRQNSTPGSTRPRPQFMRQVSAPEEGGWREVARSEWPVGIEEAPAVATARRKGGRRCVLVCDGGRRYRSRNTQEDGGPPGTSPGWSETRPTRAPRRALERTRDEDSAPEPAVSDDSDVEVIGDPAVEEREWRLRKAAAGGRIPRGTTDVGGEELPRSHSEAVCRATEESQKRFRDREPSDEEQQRSTEEEARRQARLRQDHEAAAARWHARLREAEEEERRLWEAPVEDAWEVPLTPRYAAEERSPRDEDEDEPRAPSPPRWLPEVPPTPRYEGEWLTEGARDGDDGAPLATPPWRPARPPTPRYTEPRRPEEQTPSEESTAQPMPQPQEEDVHQARADEPSVVRTEVPAAHVSHSTRAFEAEGMRWRQQTVTWTWPEGPATGPTKEVPRIWEEGAPKLNPRDPRTRSRQDAWIPPTPSTGPPTPATTATTGEAESLEKGPWVWPEPPATQRPPLQRQNSTPGSTRPRPQFMRQVSAPEEGGWREVARSEWPVGIEEAPAVATARRKGGRRCVLVCDGGRRYRVRLGVAGIRVFAQ</sequence>
<feature type="compositionally biased region" description="Basic and acidic residues" evidence="1">
    <location>
        <begin position="746"/>
        <end position="757"/>
    </location>
</feature>
<accession>A0ABM4TNG9</accession>
<dbReference type="Proteomes" id="UP001652628">
    <property type="component" value="Chromosome 3"/>
</dbReference>
<organism evidence="2 3">
    <name type="scientific">Drosophila suzukii</name>
    <name type="common">Spotted-wing drosophila fruit fly</name>
    <dbReference type="NCBI Taxonomy" id="28584"/>
    <lineage>
        <taxon>Eukaryota</taxon>
        <taxon>Metazoa</taxon>
        <taxon>Ecdysozoa</taxon>
        <taxon>Arthropoda</taxon>
        <taxon>Hexapoda</taxon>
        <taxon>Insecta</taxon>
        <taxon>Pterygota</taxon>
        <taxon>Neoptera</taxon>
        <taxon>Endopterygota</taxon>
        <taxon>Diptera</taxon>
        <taxon>Brachycera</taxon>
        <taxon>Muscomorpha</taxon>
        <taxon>Ephydroidea</taxon>
        <taxon>Drosophilidae</taxon>
        <taxon>Drosophila</taxon>
        <taxon>Sophophora</taxon>
    </lineage>
</organism>
<name>A0ABM4TNG9_DROSZ</name>
<reference evidence="3" key="1">
    <citation type="submission" date="2025-08" db="UniProtKB">
        <authorList>
            <consortium name="RefSeq"/>
        </authorList>
    </citation>
    <scope>IDENTIFICATION</scope>
</reference>
<feature type="compositionally biased region" description="Pro residues" evidence="1">
    <location>
        <begin position="671"/>
        <end position="685"/>
    </location>
</feature>
<feature type="compositionally biased region" description="Pro residues" evidence="1">
    <location>
        <begin position="375"/>
        <end position="385"/>
    </location>
</feature>
<evidence type="ECO:0000313" key="3">
    <source>
        <dbReference type="RefSeq" id="XP_070851508.1"/>
    </source>
</evidence>
<feature type="compositionally biased region" description="Basic and acidic residues" evidence="1">
    <location>
        <begin position="113"/>
        <end position="164"/>
    </location>
</feature>
<keyword evidence="2" id="KW-1185">Reference proteome</keyword>
<feature type="compositionally biased region" description="Basic and acidic residues" evidence="1">
    <location>
        <begin position="171"/>
        <end position="183"/>
    </location>
</feature>
<feature type="compositionally biased region" description="Basic and acidic residues" evidence="1">
    <location>
        <begin position="568"/>
        <end position="619"/>
    </location>
</feature>
<feature type="compositionally biased region" description="Basic and acidic residues" evidence="1">
    <location>
        <begin position="626"/>
        <end position="638"/>
    </location>
</feature>
<feature type="compositionally biased region" description="Pro residues" evidence="1">
    <location>
        <begin position="251"/>
        <end position="263"/>
    </location>
</feature>
<feature type="compositionally biased region" description="Pro residues" evidence="1">
    <location>
        <begin position="216"/>
        <end position="227"/>
    </location>
</feature>
<feature type="compositionally biased region" description="Basic and acidic residues" evidence="1">
    <location>
        <begin position="347"/>
        <end position="370"/>
    </location>
</feature>